<dbReference type="EMBL" id="LGRN01000004">
    <property type="protein sequence ID" value="OJD19795.1"/>
    <property type="molecule type" value="Genomic_DNA"/>
</dbReference>
<feature type="region of interest" description="Disordered" evidence="1">
    <location>
        <begin position="1"/>
        <end position="26"/>
    </location>
</feature>
<proteinExistence type="predicted"/>
<evidence type="ECO:0000313" key="2">
    <source>
        <dbReference type="EMBL" id="OJD19795.1"/>
    </source>
</evidence>
<feature type="region of interest" description="Disordered" evidence="1">
    <location>
        <begin position="166"/>
        <end position="191"/>
    </location>
</feature>
<feature type="region of interest" description="Disordered" evidence="1">
    <location>
        <begin position="246"/>
        <end position="281"/>
    </location>
</feature>
<dbReference type="AlphaFoldDB" id="A0A1J9QHX8"/>
<evidence type="ECO:0000313" key="3">
    <source>
        <dbReference type="Proteomes" id="UP000182235"/>
    </source>
</evidence>
<dbReference type="VEuPathDB" id="FungiDB:AJ78_00295"/>
<accession>A0A1J9QHX8</accession>
<evidence type="ECO:0000256" key="1">
    <source>
        <dbReference type="SAM" id="MobiDB-lite"/>
    </source>
</evidence>
<reference evidence="2 3" key="1">
    <citation type="submission" date="2015-07" db="EMBL/GenBank/DDBJ databases">
        <title>Emmonsia species relationships and genome sequence.</title>
        <authorList>
            <consortium name="The Broad Institute Genomics Platform"/>
            <person name="Cuomo C.A."/>
            <person name="Munoz J.F."/>
            <person name="Imamovic A."/>
            <person name="Priest M.E."/>
            <person name="Young S."/>
            <person name="Clay O.K."/>
            <person name="McEwen J.G."/>
        </authorList>
    </citation>
    <scope>NUCLEOTIDE SEQUENCE [LARGE SCALE GENOMIC DNA]</scope>
    <source>
        <strain evidence="2 3">UAMH 9510</strain>
    </source>
</reference>
<protein>
    <submittedName>
        <fullName evidence="2">Uncharacterized protein</fullName>
    </submittedName>
</protein>
<name>A0A1J9QHX8_9EURO</name>
<sequence>MHIPDQPQTVSFPWPTTPSYEQRGCPISDATSLKKRKRDMDNWDNQINANMSTCTPSIPGDAEHIDEKLKGGYSQYLKESSSGAVTSKFGPWHSPERRTYHFRASLQTAAIKRRRLIQQQQQQSQQPHEWTAFPINISTGQKQHFYNIGSDNNTPMTAATAISKLSSLQRPKSHSHNNTGPLTPSASQTNKTTSLVSLSPCHICHRRPTTRSTLDAYGDCDLCAERTCYICLRECMSVDCNVPHFPRNEDSGNNKDNNDSNTGSNGSDWRGKTFPQNSGPVHGEEVDCERMGRKVCSWCAVEGVLEGGGEVVRCFACVAGW</sequence>
<dbReference type="OrthoDB" id="5377226at2759"/>
<feature type="compositionally biased region" description="Basic and acidic residues" evidence="1">
    <location>
        <begin position="246"/>
        <end position="258"/>
    </location>
</feature>
<dbReference type="Proteomes" id="UP000182235">
    <property type="component" value="Unassembled WGS sequence"/>
</dbReference>
<organism evidence="2 3">
    <name type="scientific">Emergomyces pasteurianus Ep9510</name>
    <dbReference type="NCBI Taxonomy" id="1447872"/>
    <lineage>
        <taxon>Eukaryota</taxon>
        <taxon>Fungi</taxon>
        <taxon>Dikarya</taxon>
        <taxon>Ascomycota</taxon>
        <taxon>Pezizomycotina</taxon>
        <taxon>Eurotiomycetes</taxon>
        <taxon>Eurotiomycetidae</taxon>
        <taxon>Onygenales</taxon>
        <taxon>Ajellomycetaceae</taxon>
        <taxon>Emergomyces</taxon>
    </lineage>
</organism>
<feature type="compositionally biased region" description="Polar residues" evidence="1">
    <location>
        <begin position="1"/>
        <end position="11"/>
    </location>
</feature>
<feature type="compositionally biased region" description="Low complexity" evidence="1">
    <location>
        <begin position="259"/>
        <end position="268"/>
    </location>
</feature>
<keyword evidence="3" id="KW-1185">Reference proteome</keyword>
<comment type="caution">
    <text evidence="2">The sequence shown here is derived from an EMBL/GenBank/DDBJ whole genome shotgun (WGS) entry which is preliminary data.</text>
</comment>
<gene>
    <name evidence="2" type="ORF">AJ78_00295</name>
</gene>